<dbReference type="Gene3D" id="3.30.40.10">
    <property type="entry name" value="Zinc/RING finger domain, C3HC4 (zinc finger)"/>
    <property type="match status" value="1"/>
</dbReference>
<dbReference type="EMBL" id="JARIHO010000057">
    <property type="protein sequence ID" value="KAJ7318568.1"/>
    <property type="molecule type" value="Genomic_DNA"/>
</dbReference>
<dbReference type="InterPro" id="IPR040521">
    <property type="entry name" value="KDZ"/>
</dbReference>
<dbReference type="InterPro" id="IPR017907">
    <property type="entry name" value="Znf_RING_CS"/>
</dbReference>
<gene>
    <name evidence="7" type="ORF">DFH08DRAFT_1036369</name>
</gene>
<dbReference type="InterPro" id="IPR001841">
    <property type="entry name" value="Znf_RING"/>
</dbReference>
<evidence type="ECO:0000313" key="7">
    <source>
        <dbReference type="EMBL" id="KAJ7318568.1"/>
    </source>
</evidence>
<dbReference type="Proteomes" id="UP001218218">
    <property type="component" value="Unassembled WGS sequence"/>
</dbReference>
<name>A0AAD7EG08_9AGAR</name>
<keyword evidence="1" id="KW-0479">Metal-binding</keyword>
<sequence length="1275" mass="145863">MSGLEGSSTDNPWCIDDKGRLFLPKGKFGRNYAVLSPPKPKPPKPQIYGGPSSTIKSNARAHAKAVREAAAAAAAAPPSKAQTRTQYRDGKRQRRNVPLTANDLYLDDWRPRADVPMAGYRCVICECVKSHPVANKCGHSYCYVCIRLRLEHEWTCPHKNCNHIIRRAPKMNVGEVESLAADYPDRIDKSRVSYNWDGLDFPCLLRPQCITVGGAASFRRLLFAAPLSVSTPLSDGRSPLLLSNTMNRNKGRQGGARAPAAPTMHVHHPHIGEVISVSANGRTATTHTHVVHSQPAVPEYIQEDSFTNAAVESWEFSYDLGDMAMVGEIQPADKDGIRLTVKKRVYENSDEYLDEVLRLEGRGYCAVYSTCGGCGGSDPMFRCEHQTCNGLGLFCKRCIVQRHAVLPTHWIQEWNGTFFERRALKDLGLVVQLGHPAGYSCDNPWKAHQDFVVIDVTGVHNVNVNYCLCDSKIERWQQLMRVCWWPGTVRDPKTCAMFAVVSVHDFLRSLELLSNNDSFNPVFDRRREFRHIVQQYRTISMMKRAGRGHHPSGLTGTAQGELALPCRSCPQPGRNLPEGWDKINWDAMSEDLRYKYFLFLAQDCNFRLINWNISSVAKDPILGDGYRYFVNNAKYTEWIRAHVTEEEISTCSGFQAMFLANRKRVKGLRTMGVGGVTCTRHNMWRPNGIGDLQLGKRYCNMDFILFSSILNAIIFYLILSYDIACQYGKHFWSRMETLPETMHLVIEQARVWFKVPNFHLPPHVPACHSPYSFRYMWGAGRTHGKTIEQNWEFTNGAAALKKMMGVETRHATLEDLFGFHNWHRQVSWWKIFARRMAENVKEGQVHRDAFEAFDAALRKTAPEMVEGWKNWVHQWESRQHTDGTESPFELKEKVTTLHKIKNNTFIVMGLEIEDIQRNLTIDVKAIANPTDAQSIDFLKRHTAVLKRIRVFRKLQWAYMPNLRRFLTASQSQIWDSEAERHAEAVRLFLPSDILDQAKRIRACAEGLPGVEADLRVGEAREALHALQQDLRTRALQQINLKIHRAKVRYRYVRNTLKRLKGDGPWERELQVLEDKDVRALNKRAEEEEQRQAVHNYEDVAEEGGVAAYGVVVLGEGRRTLLWIWYSARPEEPTEAELVEALRVEWCKAYARMQRWQEDVVLVEEEMRRTIEYGYWSAREWERRADGRAGSVNDELLEELTAYAREQQQREVKTSKTITEKWAGIRLKGRAYLACETAPGVDIVVPLDENNAGEDNDEDEEGPPDYEDKGDNEVVE</sequence>
<protein>
    <recommendedName>
        <fullName evidence="6">RING-type domain-containing protein</fullName>
    </recommendedName>
</protein>
<evidence type="ECO:0000313" key="8">
    <source>
        <dbReference type="Proteomes" id="UP001218218"/>
    </source>
</evidence>
<proteinExistence type="predicted"/>
<keyword evidence="2 4" id="KW-0863">Zinc-finger</keyword>
<feature type="compositionally biased region" description="Basic and acidic residues" evidence="5">
    <location>
        <begin position="1265"/>
        <end position="1275"/>
    </location>
</feature>
<dbReference type="PROSITE" id="PS50089">
    <property type="entry name" value="ZF_RING_2"/>
    <property type="match status" value="1"/>
</dbReference>
<evidence type="ECO:0000259" key="6">
    <source>
        <dbReference type="PROSITE" id="PS50089"/>
    </source>
</evidence>
<dbReference type="GO" id="GO:0008270">
    <property type="term" value="F:zinc ion binding"/>
    <property type="evidence" value="ECO:0007669"/>
    <property type="project" value="UniProtKB-KW"/>
</dbReference>
<dbReference type="SUPFAM" id="SSF57850">
    <property type="entry name" value="RING/U-box"/>
    <property type="match status" value="1"/>
</dbReference>
<organism evidence="7 8">
    <name type="scientific">Mycena albidolilacea</name>
    <dbReference type="NCBI Taxonomy" id="1033008"/>
    <lineage>
        <taxon>Eukaryota</taxon>
        <taxon>Fungi</taxon>
        <taxon>Dikarya</taxon>
        <taxon>Basidiomycota</taxon>
        <taxon>Agaricomycotina</taxon>
        <taxon>Agaricomycetes</taxon>
        <taxon>Agaricomycetidae</taxon>
        <taxon>Agaricales</taxon>
        <taxon>Marasmiineae</taxon>
        <taxon>Mycenaceae</taxon>
        <taxon>Mycena</taxon>
    </lineage>
</organism>
<keyword evidence="8" id="KW-1185">Reference proteome</keyword>
<feature type="region of interest" description="Disordered" evidence="5">
    <location>
        <begin position="33"/>
        <end position="94"/>
    </location>
</feature>
<dbReference type="AlphaFoldDB" id="A0AAD7EG08"/>
<evidence type="ECO:0000256" key="5">
    <source>
        <dbReference type="SAM" id="MobiDB-lite"/>
    </source>
</evidence>
<dbReference type="PROSITE" id="PS00518">
    <property type="entry name" value="ZF_RING_1"/>
    <property type="match status" value="1"/>
</dbReference>
<evidence type="ECO:0000256" key="3">
    <source>
        <dbReference type="ARBA" id="ARBA00022833"/>
    </source>
</evidence>
<feature type="region of interest" description="Disordered" evidence="5">
    <location>
        <begin position="1244"/>
        <end position="1275"/>
    </location>
</feature>
<feature type="compositionally biased region" description="Acidic residues" evidence="5">
    <location>
        <begin position="1250"/>
        <end position="1264"/>
    </location>
</feature>
<dbReference type="InterPro" id="IPR013083">
    <property type="entry name" value="Znf_RING/FYVE/PHD"/>
</dbReference>
<evidence type="ECO:0000256" key="1">
    <source>
        <dbReference type="ARBA" id="ARBA00022723"/>
    </source>
</evidence>
<dbReference type="Pfam" id="PF18803">
    <property type="entry name" value="CxC2"/>
    <property type="match status" value="1"/>
</dbReference>
<keyword evidence="3" id="KW-0862">Zinc</keyword>
<comment type="caution">
    <text evidence="7">The sequence shown here is derived from an EMBL/GenBank/DDBJ whole genome shotgun (WGS) entry which is preliminary data.</text>
</comment>
<reference evidence="7" key="1">
    <citation type="submission" date="2023-03" db="EMBL/GenBank/DDBJ databases">
        <title>Massive genome expansion in bonnet fungi (Mycena s.s.) driven by repeated elements and novel gene families across ecological guilds.</title>
        <authorList>
            <consortium name="Lawrence Berkeley National Laboratory"/>
            <person name="Harder C.B."/>
            <person name="Miyauchi S."/>
            <person name="Viragh M."/>
            <person name="Kuo A."/>
            <person name="Thoen E."/>
            <person name="Andreopoulos B."/>
            <person name="Lu D."/>
            <person name="Skrede I."/>
            <person name="Drula E."/>
            <person name="Henrissat B."/>
            <person name="Morin E."/>
            <person name="Kohler A."/>
            <person name="Barry K."/>
            <person name="LaButti K."/>
            <person name="Morin E."/>
            <person name="Salamov A."/>
            <person name="Lipzen A."/>
            <person name="Mereny Z."/>
            <person name="Hegedus B."/>
            <person name="Baldrian P."/>
            <person name="Stursova M."/>
            <person name="Weitz H."/>
            <person name="Taylor A."/>
            <person name="Grigoriev I.V."/>
            <person name="Nagy L.G."/>
            <person name="Martin F."/>
            <person name="Kauserud H."/>
        </authorList>
    </citation>
    <scope>NUCLEOTIDE SEQUENCE</scope>
    <source>
        <strain evidence="7">CBHHK002</strain>
    </source>
</reference>
<feature type="compositionally biased region" description="Low complexity" evidence="5">
    <location>
        <begin position="68"/>
        <end position="81"/>
    </location>
</feature>
<evidence type="ECO:0000256" key="2">
    <source>
        <dbReference type="ARBA" id="ARBA00022771"/>
    </source>
</evidence>
<feature type="domain" description="RING-type" evidence="6">
    <location>
        <begin position="122"/>
        <end position="157"/>
    </location>
</feature>
<dbReference type="InterPro" id="IPR041457">
    <property type="entry name" value="CxC2_KDZ-assoc"/>
</dbReference>
<accession>A0AAD7EG08</accession>
<dbReference type="Pfam" id="PF18758">
    <property type="entry name" value="KDZ"/>
    <property type="match status" value="1"/>
</dbReference>
<evidence type="ECO:0000256" key="4">
    <source>
        <dbReference type="PROSITE-ProRule" id="PRU00175"/>
    </source>
</evidence>